<dbReference type="InParanoid" id="A0A1Q5PWS1"/>
<gene>
    <name evidence="11" type="ORF">BSZ40_03505</name>
</gene>
<dbReference type="PANTHER" id="PTHR34388">
    <property type="entry name" value="DNA POLYMERASE III SUBUNIT DELTA"/>
    <property type="match status" value="1"/>
</dbReference>
<dbReference type="Gene3D" id="3.40.50.300">
    <property type="entry name" value="P-loop containing nucleotide triphosphate hydrolases"/>
    <property type="match status" value="1"/>
</dbReference>
<accession>A0A1Q5PWS1</accession>
<keyword evidence="3" id="KW-0808">Transferase</keyword>
<evidence type="ECO:0000256" key="3">
    <source>
        <dbReference type="ARBA" id="ARBA00022679"/>
    </source>
</evidence>
<dbReference type="Pfam" id="PF06144">
    <property type="entry name" value="DNA_pol3_delta"/>
    <property type="match status" value="1"/>
</dbReference>
<organism evidence="11 12">
    <name type="scientific">Buchananella hordeovulneris</name>
    <dbReference type="NCBI Taxonomy" id="52770"/>
    <lineage>
        <taxon>Bacteria</taxon>
        <taxon>Bacillati</taxon>
        <taxon>Actinomycetota</taxon>
        <taxon>Actinomycetes</taxon>
        <taxon>Actinomycetales</taxon>
        <taxon>Actinomycetaceae</taxon>
        <taxon>Buchananella</taxon>
    </lineage>
</organism>
<keyword evidence="6" id="KW-0239">DNA-directed DNA polymerase</keyword>
<dbReference type="PANTHER" id="PTHR34388:SF1">
    <property type="entry name" value="DNA POLYMERASE III SUBUNIT DELTA"/>
    <property type="match status" value="1"/>
</dbReference>
<dbReference type="OrthoDB" id="8478864at2"/>
<dbReference type="NCBIfam" id="TIGR01128">
    <property type="entry name" value="holA"/>
    <property type="match status" value="1"/>
</dbReference>
<evidence type="ECO:0000313" key="12">
    <source>
        <dbReference type="Proteomes" id="UP000185612"/>
    </source>
</evidence>
<comment type="catalytic activity">
    <reaction evidence="8">
        <text>DNA(n) + a 2'-deoxyribonucleoside 5'-triphosphate = DNA(n+1) + diphosphate</text>
        <dbReference type="Rhea" id="RHEA:22508"/>
        <dbReference type="Rhea" id="RHEA-COMP:17339"/>
        <dbReference type="Rhea" id="RHEA-COMP:17340"/>
        <dbReference type="ChEBI" id="CHEBI:33019"/>
        <dbReference type="ChEBI" id="CHEBI:61560"/>
        <dbReference type="ChEBI" id="CHEBI:173112"/>
        <dbReference type="EC" id="2.7.7.7"/>
    </reaction>
</comment>
<sequence>MPPAKKTAALTWDTARLAPVVLIRSGEPVLGDRAQAELLRQARQADPQLEVTNLDAATYEPGHLQVVTSPSLFGEARLVLVRELELLNDALLTDLLAYMAAPADDVWVVLRHNGGLRGKKLLDAAQKQAVVVACDAVKNAKDKAAFVRADVAAAKRKMEPEAVGALVDALGSDLRELAAATSQLLADTSPTQPVRLADVQRYYAGRIEATGFSVADAAVAGRRAQALKLLRHALATGTDPVPLVAALAMKVRALAKVSAGPGRSAKELGMAPWQIDKARRELNAWTQAGLAAAIRACAAADAEVKGAGRDPVFAVERAVLRICDAYGRHRS</sequence>
<evidence type="ECO:0000256" key="2">
    <source>
        <dbReference type="ARBA" id="ARBA00017703"/>
    </source>
</evidence>
<proteinExistence type="inferred from homology"/>
<dbReference type="AlphaFoldDB" id="A0A1Q5PWS1"/>
<reference evidence="12" key="1">
    <citation type="submission" date="2016-12" db="EMBL/GenBank/DDBJ databases">
        <authorList>
            <person name="Meng X."/>
        </authorList>
    </citation>
    <scope>NUCLEOTIDE SEQUENCE [LARGE SCALE GENOMIC DNA]</scope>
    <source>
        <strain evidence="12">DSM 20732</strain>
    </source>
</reference>
<keyword evidence="12" id="KW-1185">Reference proteome</keyword>
<dbReference type="Pfam" id="PF21694">
    <property type="entry name" value="DNA_pol3_delta_C"/>
    <property type="match status" value="1"/>
</dbReference>
<evidence type="ECO:0000256" key="6">
    <source>
        <dbReference type="ARBA" id="ARBA00022932"/>
    </source>
</evidence>
<dbReference type="InterPro" id="IPR005790">
    <property type="entry name" value="DNA_polIII_delta"/>
</dbReference>
<evidence type="ECO:0000256" key="4">
    <source>
        <dbReference type="ARBA" id="ARBA00022695"/>
    </source>
</evidence>
<dbReference type="SUPFAM" id="SSF48019">
    <property type="entry name" value="post-AAA+ oligomerization domain-like"/>
    <property type="match status" value="1"/>
</dbReference>
<dbReference type="GO" id="GO:0006261">
    <property type="term" value="P:DNA-templated DNA replication"/>
    <property type="evidence" value="ECO:0007669"/>
    <property type="project" value="TreeGrafter"/>
</dbReference>
<dbReference type="EC" id="2.7.7.7" evidence="1"/>
<keyword evidence="5" id="KW-0235">DNA replication</keyword>
<evidence type="ECO:0000259" key="10">
    <source>
        <dbReference type="Pfam" id="PF21694"/>
    </source>
</evidence>
<dbReference type="RefSeq" id="WP_073823396.1">
    <property type="nucleotide sequence ID" value="NZ_MQVS01000003.1"/>
</dbReference>
<dbReference type="InterPro" id="IPR027417">
    <property type="entry name" value="P-loop_NTPase"/>
</dbReference>
<dbReference type="EMBL" id="MQVS01000003">
    <property type="protein sequence ID" value="OKL52007.1"/>
    <property type="molecule type" value="Genomic_DNA"/>
</dbReference>
<name>A0A1Q5PWS1_9ACTO</name>
<evidence type="ECO:0000313" key="11">
    <source>
        <dbReference type="EMBL" id="OKL52007.1"/>
    </source>
</evidence>
<dbReference type="InterPro" id="IPR048466">
    <property type="entry name" value="DNA_pol3_delta-like_C"/>
</dbReference>
<evidence type="ECO:0000256" key="7">
    <source>
        <dbReference type="ARBA" id="ARBA00034754"/>
    </source>
</evidence>
<comment type="caution">
    <text evidence="11">The sequence shown here is derived from an EMBL/GenBank/DDBJ whole genome shotgun (WGS) entry which is preliminary data.</text>
</comment>
<dbReference type="Proteomes" id="UP000185612">
    <property type="component" value="Unassembled WGS sequence"/>
</dbReference>
<dbReference type="GO" id="GO:0009360">
    <property type="term" value="C:DNA polymerase III complex"/>
    <property type="evidence" value="ECO:0007669"/>
    <property type="project" value="InterPro"/>
</dbReference>
<dbReference type="InterPro" id="IPR010372">
    <property type="entry name" value="DNA_pol3_delta_N"/>
</dbReference>
<evidence type="ECO:0000256" key="5">
    <source>
        <dbReference type="ARBA" id="ARBA00022705"/>
    </source>
</evidence>
<dbReference type="Gene3D" id="1.20.272.10">
    <property type="match status" value="1"/>
</dbReference>
<evidence type="ECO:0000256" key="1">
    <source>
        <dbReference type="ARBA" id="ARBA00012417"/>
    </source>
</evidence>
<dbReference type="InterPro" id="IPR008921">
    <property type="entry name" value="DNA_pol3_clamp-load_cplx_C"/>
</dbReference>
<dbReference type="GO" id="GO:0003677">
    <property type="term" value="F:DNA binding"/>
    <property type="evidence" value="ECO:0007669"/>
    <property type="project" value="InterPro"/>
</dbReference>
<evidence type="ECO:0000256" key="8">
    <source>
        <dbReference type="ARBA" id="ARBA00049244"/>
    </source>
</evidence>
<comment type="similarity">
    <text evidence="7">Belongs to the DNA polymerase HolA subunit family.</text>
</comment>
<dbReference type="STRING" id="52770.BSZ40_03505"/>
<dbReference type="SUPFAM" id="SSF52540">
    <property type="entry name" value="P-loop containing nucleoside triphosphate hydrolases"/>
    <property type="match status" value="1"/>
</dbReference>
<keyword evidence="4" id="KW-0548">Nucleotidyltransferase</keyword>
<protein>
    <recommendedName>
        <fullName evidence="2">DNA polymerase III subunit delta</fullName>
        <ecNumber evidence="1">2.7.7.7</ecNumber>
    </recommendedName>
</protein>
<evidence type="ECO:0000259" key="9">
    <source>
        <dbReference type="Pfam" id="PF06144"/>
    </source>
</evidence>
<dbReference type="GO" id="GO:0003887">
    <property type="term" value="F:DNA-directed DNA polymerase activity"/>
    <property type="evidence" value="ECO:0007669"/>
    <property type="project" value="UniProtKB-KW"/>
</dbReference>
<feature type="domain" description="DNA polymerase III delta N-terminal" evidence="9">
    <location>
        <begin position="43"/>
        <end position="134"/>
    </location>
</feature>
<feature type="domain" description="DNA polymerase III delta subunit-like C-terminal" evidence="10">
    <location>
        <begin position="210"/>
        <end position="321"/>
    </location>
</feature>